<name>A0A2P8CVA2_9BACT</name>
<organism evidence="1 2">
    <name type="scientific">Taibaiella chishuiensis</name>
    <dbReference type="NCBI Taxonomy" id="1434707"/>
    <lineage>
        <taxon>Bacteria</taxon>
        <taxon>Pseudomonadati</taxon>
        <taxon>Bacteroidota</taxon>
        <taxon>Chitinophagia</taxon>
        <taxon>Chitinophagales</taxon>
        <taxon>Chitinophagaceae</taxon>
        <taxon>Taibaiella</taxon>
    </lineage>
</organism>
<protein>
    <submittedName>
        <fullName evidence="1">Uncharacterized protein</fullName>
    </submittedName>
</protein>
<dbReference type="Proteomes" id="UP000240572">
    <property type="component" value="Unassembled WGS sequence"/>
</dbReference>
<dbReference type="AlphaFoldDB" id="A0A2P8CVA2"/>
<reference evidence="1 2" key="1">
    <citation type="submission" date="2018-03" db="EMBL/GenBank/DDBJ databases">
        <title>Genomic Encyclopedia of Type Strains, Phase III (KMG-III): the genomes of soil and plant-associated and newly described type strains.</title>
        <authorList>
            <person name="Whitman W."/>
        </authorList>
    </citation>
    <scope>NUCLEOTIDE SEQUENCE [LARGE SCALE GENOMIC DNA]</scope>
    <source>
        <strain evidence="1 2">CGMCC 1.12700</strain>
    </source>
</reference>
<proteinExistence type="predicted"/>
<evidence type="ECO:0000313" key="2">
    <source>
        <dbReference type="Proteomes" id="UP000240572"/>
    </source>
</evidence>
<dbReference type="EMBL" id="PYGD01000014">
    <property type="protein sequence ID" value="PSK88882.1"/>
    <property type="molecule type" value="Genomic_DNA"/>
</dbReference>
<comment type="caution">
    <text evidence="1">The sequence shown here is derived from an EMBL/GenBank/DDBJ whole genome shotgun (WGS) entry which is preliminary data.</text>
</comment>
<keyword evidence="2" id="KW-1185">Reference proteome</keyword>
<dbReference type="RefSeq" id="WP_106525241.1">
    <property type="nucleotide sequence ID" value="NZ_PYGD01000014.1"/>
</dbReference>
<evidence type="ECO:0000313" key="1">
    <source>
        <dbReference type="EMBL" id="PSK88882.1"/>
    </source>
</evidence>
<accession>A0A2P8CVA2</accession>
<gene>
    <name evidence="1" type="ORF">B0I18_11494</name>
</gene>
<sequence length="106" mass="11791">MQLIANCQIRNRMIPRHHADRLLEACIAATGLQATDICLNFTPVVQQVGRQFELILQVFLPADMPDQEAEAIAGALPGIMAQHLALREADIWLTLTRTQTPHDTAH</sequence>